<organism evidence="4 5">
    <name type="scientific">Spirulina subsalsa FACHB-351</name>
    <dbReference type="NCBI Taxonomy" id="234711"/>
    <lineage>
        <taxon>Bacteria</taxon>
        <taxon>Bacillati</taxon>
        <taxon>Cyanobacteriota</taxon>
        <taxon>Cyanophyceae</taxon>
        <taxon>Spirulinales</taxon>
        <taxon>Spirulinaceae</taxon>
        <taxon>Spirulina</taxon>
    </lineage>
</organism>
<reference evidence="4 5" key="1">
    <citation type="submission" date="2021-08" db="EMBL/GenBank/DDBJ databases">
        <title>Draft genome sequence of Spirulina subsalsa with high tolerance to salinity and hype-accumulation of phycocyanin.</title>
        <authorList>
            <person name="Pei H."/>
            <person name="Jiang L."/>
        </authorList>
    </citation>
    <scope>NUCLEOTIDE SEQUENCE [LARGE SCALE GENOMIC DNA]</scope>
    <source>
        <strain evidence="4 5">FACHB-351</strain>
    </source>
</reference>
<accession>A0ABT3LAQ2</accession>
<dbReference type="InterPro" id="IPR016181">
    <property type="entry name" value="Acyl_CoA_acyltransferase"/>
</dbReference>
<dbReference type="SUPFAM" id="SSF55729">
    <property type="entry name" value="Acyl-CoA N-acyltransferases (Nat)"/>
    <property type="match status" value="1"/>
</dbReference>
<evidence type="ECO:0000259" key="3">
    <source>
        <dbReference type="PROSITE" id="PS51186"/>
    </source>
</evidence>
<feature type="domain" description="N-acetyltransferase" evidence="3">
    <location>
        <begin position="6"/>
        <end position="147"/>
    </location>
</feature>
<dbReference type="PROSITE" id="PS51186">
    <property type="entry name" value="GNAT"/>
    <property type="match status" value="1"/>
</dbReference>
<evidence type="ECO:0000256" key="2">
    <source>
        <dbReference type="ARBA" id="ARBA00023315"/>
    </source>
</evidence>
<keyword evidence="5" id="KW-1185">Reference proteome</keyword>
<name>A0ABT3LAQ2_9CYAN</name>
<dbReference type="CDD" id="cd04301">
    <property type="entry name" value="NAT_SF"/>
    <property type="match status" value="1"/>
</dbReference>
<dbReference type="Gene3D" id="3.40.630.30">
    <property type="match status" value="1"/>
</dbReference>
<sequence>MDCRHIQFRDCKFSVDLNQLQHLFKITAFWAKSRNLEDLSTAVMNSDPVITVWDKEQLIGFARATSDGVYRGTIWDVVIHPDYQGLGLGRKLVETLIAHPKMNRVERIYLMTTYQQEFYRRIGFETNESTTMVLHSSDHGVLITPQSLVDQSIPESLESLV</sequence>
<dbReference type="PANTHER" id="PTHR43626:SF4">
    <property type="entry name" value="GCN5-RELATED N-ACETYLTRANSFERASE 2, CHLOROPLASTIC"/>
    <property type="match status" value="1"/>
</dbReference>
<proteinExistence type="predicted"/>
<protein>
    <submittedName>
        <fullName evidence="4">GNAT family N-acetyltransferase</fullName>
    </submittedName>
</protein>
<gene>
    <name evidence="4" type="ORF">K4A83_20210</name>
</gene>
<evidence type="ECO:0000313" key="4">
    <source>
        <dbReference type="EMBL" id="MCW6038578.1"/>
    </source>
</evidence>
<dbReference type="InterPro" id="IPR000182">
    <property type="entry name" value="GNAT_dom"/>
</dbReference>
<dbReference type="Proteomes" id="UP001526426">
    <property type="component" value="Unassembled WGS sequence"/>
</dbReference>
<evidence type="ECO:0000256" key="1">
    <source>
        <dbReference type="ARBA" id="ARBA00022679"/>
    </source>
</evidence>
<dbReference type="Pfam" id="PF00583">
    <property type="entry name" value="Acetyltransf_1"/>
    <property type="match status" value="1"/>
</dbReference>
<evidence type="ECO:0000313" key="5">
    <source>
        <dbReference type="Proteomes" id="UP001526426"/>
    </source>
</evidence>
<keyword evidence="1" id="KW-0808">Transferase</keyword>
<keyword evidence="2" id="KW-0012">Acyltransferase</keyword>
<dbReference type="PANTHER" id="PTHR43626">
    <property type="entry name" value="ACYL-COA N-ACYLTRANSFERASE"/>
    <property type="match status" value="1"/>
</dbReference>
<dbReference type="InterPro" id="IPR045039">
    <property type="entry name" value="NSI-like"/>
</dbReference>
<comment type="caution">
    <text evidence="4">The sequence shown here is derived from an EMBL/GenBank/DDBJ whole genome shotgun (WGS) entry which is preliminary data.</text>
</comment>
<dbReference type="RefSeq" id="WP_265266496.1">
    <property type="nucleotide sequence ID" value="NZ_JAIHOM010000150.1"/>
</dbReference>
<dbReference type="EMBL" id="JAIHOM010000150">
    <property type="protein sequence ID" value="MCW6038578.1"/>
    <property type="molecule type" value="Genomic_DNA"/>
</dbReference>